<dbReference type="InterPro" id="IPR051415">
    <property type="entry name" value="LAAT-1"/>
</dbReference>
<feature type="transmembrane region" description="Helical" evidence="2">
    <location>
        <begin position="43"/>
        <end position="63"/>
    </location>
</feature>
<dbReference type="OMA" id="THFRDST"/>
<keyword evidence="2" id="KW-0812">Transmembrane</keyword>
<accession>A0A194SD04</accession>
<evidence type="ECO:0000256" key="2">
    <source>
        <dbReference type="SAM" id="Phobius"/>
    </source>
</evidence>
<keyword evidence="2" id="KW-0472">Membrane</keyword>
<feature type="transmembrane region" description="Helical" evidence="2">
    <location>
        <begin position="133"/>
        <end position="153"/>
    </location>
</feature>
<feature type="region of interest" description="Disordered" evidence="1">
    <location>
        <begin position="371"/>
        <end position="396"/>
    </location>
</feature>
<evidence type="ECO:0000313" key="3">
    <source>
        <dbReference type="EMBL" id="KPV78467.1"/>
    </source>
</evidence>
<dbReference type="PANTHER" id="PTHR16201">
    <property type="entry name" value="SEVEN TRANSMEMBRANE PROTEIN 1-RELATED"/>
    <property type="match status" value="1"/>
</dbReference>
<evidence type="ECO:0000256" key="1">
    <source>
        <dbReference type="SAM" id="MobiDB-lite"/>
    </source>
</evidence>
<keyword evidence="2" id="KW-1133">Transmembrane helix</keyword>
<dbReference type="OrthoDB" id="8048523at2759"/>
<keyword evidence="4" id="KW-1185">Reference proteome</keyword>
<proteinExistence type="predicted"/>
<feature type="transmembrane region" description="Helical" evidence="2">
    <location>
        <begin position="245"/>
        <end position="265"/>
    </location>
</feature>
<feature type="transmembrane region" description="Helical" evidence="2">
    <location>
        <begin position="12"/>
        <end position="31"/>
    </location>
</feature>
<dbReference type="GO" id="GO:0016020">
    <property type="term" value="C:membrane"/>
    <property type="evidence" value="ECO:0007669"/>
    <property type="project" value="TreeGrafter"/>
</dbReference>
<feature type="transmembrane region" description="Helical" evidence="2">
    <location>
        <begin position="214"/>
        <end position="233"/>
    </location>
</feature>
<dbReference type="AlphaFoldDB" id="A0A194SD04"/>
<feature type="compositionally biased region" description="Basic and acidic residues" evidence="1">
    <location>
        <begin position="438"/>
        <end position="453"/>
    </location>
</feature>
<sequence>MALTLEALISSLLGWITAGVAMAAFVPLIATNAVKRRSGTGPGFLFAWLVADAVNLAGIALLGAQPTQIVLAAWYCVADGALALELGFFGHSDWGTRDPKRAKDLIRRIQRHETPWWFKLTTHFRDSTVWDDIVLLTVLVLLCTTIWGAYMTTGLWLNPDSFSVHAPTEWDTISFALGISASLIFSFARIPEFISGERRSKRNDEPVHDLDDPLFYYLILENIFNLASIFTLSRDVDYIKVESPWIIGSLLSILFDSILVWRITVWRKKFFNDKNPAWRKIKAARATRDNVRKKLKDELEEREEEWTLQDILQDKDDDLVDVKPGAGFWDKRHAKKHNANVHQVRQEYAQQESHPVIQGLHTRIAKRAKRDAAVNKYDDHVKAHGRGPSSDEIDEDNEKRHHVALDVHDPLDSSGFELGGGDETAHLTDQGWPSRRSTPHDDERPRRYHERLSLSRPGSRAQERRQQGS</sequence>
<gene>
    <name evidence="3" type="ORF">RHOBADRAFT_41013</name>
</gene>
<evidence type="ECO:0000313" key="4">
    <source>
        <dbReference type="Proteomes" id="UP000053890"/>
    </source>
</evidence>
<dbReference type="GeneID" id="28974259"/>
<protein>
    <submittedName>
        <fullName evidence="3">Uncharacterized protein</fullName>
    </submittedName>
</protein>
<dbReference type="RefSeq" id="XP_018274516.1">
    <property type="nucleotide sequence ID" value="XM_018413810.1"/>
</dbReference>
<reference evidence="3 4" key="1">
    <citation type="journal article" date="2015" name="Front. Microbiol.">
        <title>Genome sequence of the plant growth promoting endophytic yeast Rhodotorula graminis WP1.</title>
        <authorList>
            <person name="Firrincieli A."/>
            <person name="Otillar R."/>
            <person name="Salamov A."/>
            <person name="Schmutz J."/>
            <person name="Khan Z."/>
            <person name="Redman R.S."/>
            <person name="Fleck N.D."/>
            <person name="Lindquist E."/>
            <person name="Grigoriev I.V."/>
            <person name="Doty S.L."/>
        </authorList>
    </citation>
    <scope>NUCLEOTIDE SEQUENCE [LARGE SCALE GENOMIC DNA]</scope>
    <source>
        <strain evidence="3 4">WP1</strain>
    </source>
</reference>
<organism evidence="3 4">
    <name type="scientific">Rhodotorula graminis (strain WP1)</name>
    <dbReference type="NCBI Taxonomy" id="578459"/>
    <lineage>
        <taxon>Eukaryota</taxon>
        <taxon>Fungi</taxon>
        <taxon>Dikarya</taxon>
        <taxon>Basidiomycota</taxon>
        <taxon>Pucciniomycotina</taxon>
        <taxon>Microbotryomycetes</taxon>
        <taxon>Sporidiobolales</taxon>
        <taxon>Sporidiobolaceae</taxon>
        <taxon>Rhodotorula</taxon>
    </lineage>
</organism>
<feature type="compositionally biased region" description="Basic and acidic residues" evidence="1">
    <location>
        <begin position="371"/>
        <end position="382"/>
    </location>
</feature>
<dbReference type="EMBL" id="KQ474073">
    <property type="protein sequence ID" value="KPV78467.1"/>
    <property type="molecule type" value="Genomic_DNA"/>
</dbReference>
<name>A0A194SD04_RHOGW</name>
<dbReference type="Proteomes" id="UP000053890">
    <property type="component" value="Unassembled WGS sequence"/>
</dbReference>
<feature type="region of interest" description="Disordered" evidence="1">
    <location>
        <begin position="408"/>
        <end position="469"/>
    </location>
</feature>
<feature type="transmembrane region" description="Helical" evidence="2">
    <location>
        <begin position="173"/>
        <end position="194"/>
    </location>
</feature>